<comment type="caution">
    <text evidence="5">The sequence shown here is derived from an EMBL/GenBank/DDBJ whole genome shotgun (WGS) entry which is preliminary data.</text>
</comment>
<feature type="domain" description="HTH merR-type" evidence="4">
    <location>
        <begin position="6"/>
        <end position="72"/>
    </location>
</feature>
<dbReference type="InterPro" id="IPR009061">
    <property type="entry name" value="DNA-bd_dom_put_sf"/>
</dbReference>
<dbReference type="AlphaFoldDB" id="A0A841FPB7"/>
<evidence type="ECO:0000256" key="3">
    <source>
        <dbReference type="ARBA" id="ARBA00023163"/>
    </source>
</evidence>
<organism evidence="5 6">
    <name type="scientific">Phytomonospora endophytica</name>
    <dbReference type="NCBI Taxonomy" id="714109"/>
    <lineage>
        <taxon>Bacteria</taxon>
        <taxon>Bacillati</taxon>
        <taxon>Actinomycetota</taxon>
        <taxon>Actinomycetes</taxon>
        <taxon>Micromonosporales</taxon>
        <taxon>Micromonosporaceae</taxon>
        <taxon>Phytomonospora</taxon>
    </lineage>
</organism>
<dbReference type="Proteomes" id="UP000548476">
    <property type="component" value="Unassembled WGS sequence"/>
</dbReference>
<dbReference type="RefSeq" id="WP_184788259.1">
    <property type="nucleotide sequence ID" value="NZ_BONT01000004.1"/>
</dbReference>
<reference evidence="5 6" key="1">
    <citation type="submission" date="2020-08" db="EMBL/GenBank/DDBJ databases">
        <title>Genomic Encyclopedia of Type Strains, Phase IV (KMG-IV): sequencing the most valuable type-strain genomes for metagenomic binning, comparative biology and taxonomic classification.</title>
        <authorList>
            <person name="Goeker M."/>
        </authorList>
    </citation>
    <scope>NUCLEOTIDE SEQUENCE [LARGE SCALE GENOMIC DNA]</scope>
    <source>
        <strain evidence="5 6">YIM 65646</strain>
    </source>
</reference>
<accession>A0A841FPB7</accession>
<name>A0A841FPB7_9ACTN</name>
<evidence type="ECO:0000313" key="6">
    <source>
        <dbReference type="Proteomes" id="UP000548476"/>
    </source>
</evidence>
<dbReference type="InterPro" id="IPR015358">
    <property type="entry name" value="Tscrpt_reg_MerR_DNA-bd"/>
</dbReference>
<protein>
    <submittedName>
        <fullName evidence="5">DNA-binding transcriptional MerR regulator</fullName>
    </submittedName>
</protein>
<dbReference type="EMBL" id="JACHGT010000006">
    <property type="protein sequence ID" value="MBB6035402.1"/>
    <property type="molecule type" value="Genomic_DNA"/>
</dbReference>
<dbReference type="Gene3D" id="1.10.1660.10">
    <property type="match status" value="1"/>
</dbReference>
<keyword evidence="6" id="KW-1185">Reference proteome</keyword>
<sequence length="137" mass="14991">MTDSPTIREVTLRTGIPSSALRFYERRGLIAPSGRRAGKRVYGPDIYARLALIDMAKLAGFTVAEIAAVLDLSTGLPREHWQAVARPKLSELDERIAAAQRARDFLRHALECPEPDAARCPGFQAKLAAHTEALARG</sequence>
<dbReference type="Pfam" id="PF00376">
    <property type="entry name" value="MerR"/>
    <property type="match status" value="1"/>
</dbReference>
<evidence type="ECO:0000313" key="5">
    <source>
        <dbReference type="EMBL" id="MBB6035402.1"/>
    </source>
</evidence>
<dbReference type="InterPro" id="IPR047057">
    <property type="entry name" value="MerR_fam"/>
</dbReference>
<keyword evidence="3" id="KW-0804">Transcription</keyword>
<evidence type="ECO:0000256" key="1">
    <source>
        <dbReference type="ARBA" id="ARBA00023015"/>
    </source>
</evidence>
<dbReference type="GO" id="GO:0003677">
    <property type="term" value="F:DNA binding"/>
    <property type="evidence" value="ECO:0007669"/>
    <property type="project" value="UniProtKB-KW"/>
</dbReference>
<evidence type="ECO:0000259" key="4">
    <source>
        <dbReference type="PROSITE" id="PS50937"/>
    </source>
</evidence>
<keyword evidence="2 5" id="KW-0238">DNA-binding</keyword>
<dbReference type="InterPro" id="IPR000551">
    <property type="entry name" value="MerR-type_HTH_dom"/>
</dbReference>
<dbReference type="GO" id="GO:0003700">
    <property type="term" value="F:DNA-binding transcription factor activity"/>
    <property type="evidence" value="ECO:0007669"/>
    <property type="project" value="InterPro"/>
</dbReference>
<dbReference type="SMART" id="SM00422">
    <property type="entry name" value="HTH_MERR"/>
    <property type="match status" value="1"/>
</dbReference>
<proteinExistence type="predicted"/>
<keyword evidence="1" id="KW-0805">Transcription regulation</keyword>
<dbReference type="PANTHER" id="PTHR30204:SF97">
    <property type="entry name" value="MERR FAMILY REGULATORY PROTEIN"/>
    <property type="match status" value="1"/>
</dbReference>
<dbReference type="SUPFAM" id="SSF46955">
    <property type="entry name" value="Putative DNA-binding domain"/>
    <property type="match status" value="1"/>
</dbReference>
<dbReference type="Pfam" id="PF09278">
    <property type="entry name" value="MerR-DNA-bind"/>
    <property type="match status" value="1"/>
</dbReference>
<dbReference type="PROSITE" id="PS50937">
    <property type="entry name" value="HTH_MERR_2"/>
    <property type="match status" value="1"/>
</dbReference>
<gene>
    <name evidence="5" type="ORF">HNR73_003259</name>
</gene>
<dbReference type="PANTHER" id="PTHR30204">
    <property type="entry name" value="REDOX-CYCLING DRUG-SENSING TRANSCRIPTIONAL ACTIVATOR SOXR"/>
    <property type="match status" value="1"/>
</dbReference>
<evidence type="ECO:0000256" key="2">
    <source>
        <dbReference type="ARBA" id="ARBA00023125"/>
    </source>
</evidence>